<evidence type="ECO:0000256" key="2">
    <source>
        <dbReference type="ARBA" id="ARBA00022487"/>
    </source>
</evidence>
<dbReference type="Gene3D" id="3.40.50.1820">
    <property type="entry name" value="alpha/beta hydrolase"/>
    <property type="match status" value="1"/>
</dbReference>
<keyword evidence="6" id="KW-0732">Signal</keyword>
<feature type="signal peptide" evidence="6">
    <location>
        <begin position="1"/>
        <end position="22"/>
    </location>
</feature>
<name>A0A8F8N264_ANOGL</name>
<dbReference type="InterPro" id="IPR019819">
    <property type="entry name" value="Carboxylesterase_B_CS"/>
</dbReference>
<dbReference type="PROSITE" id="PS00941">
    <property type="entry name" value="CARBOXYLESTERASE_B_2"/>
    <property type="match status" value="1"/>
</dbReference>
<comment type="similarity">
    <text evidence="1 6">Belongs to the type-B carboxylesterase/lipase family.</text>
</comment>
<keyword evidence="3 6" id="KW-0378">Hydrolase</keyword>
<dbReference type="EC" id="3.1.1.-" evidence="6"/>
<evidence type="ECO:0000313" key="8">
    <source>
        <dbReference type="EMBL" id="QYA72003.1"/>
    </source>
</evidence>
<organism evidence="8">
    <name type="scientific">Anoplophora glabripennis</name>
    <name type="common">Asian longhorn beetle</name>
    <name type="synonym">Anoplophora nobilis</name>
    <dbReference type="NCBI Taxonomy" id="217634"/>
    <lineage>
        <taxon>Eukaryota</taxon>
        <taxon>Metazoa</taxon>
        <taxon>Ecdysozoa</taxon>
        <taxon>Arthropoda</taxon>
        <taxon>Hexapoda</taxon>
        <taxon>Insecta</taxon>
        <taxon>Pterygota</taxon>
        <taxon>Neoptera</taxon>
        <taxon>Endopterygota</taxon>
        <taxon>Coleoptera</taxon>
        <taxon>Polyphaga</taxon>
        <taxon>Cucujiformia</taxon>
        <taxon>Chrysomeloidea</taxon>
        <taxon>Cerambycidae</taxon>
        <taxon>Lamiinae</taxon>
        <taxon>Lamiini</taxon>
        <taxon>Anoplophora</taxon>
    </lineage>
</organism>
<protein>
    <recommendedName>
        <fullName evidence="6">Carboxylic ester hydrolase</fullName>
        <ecNumber evidence="6">3.1.1.-</ecNumber>
    </recommendedName>
</protein>
<evidence type="ECO:0000256" key="4">
    <source>
        <dbReference type="ARBA" id="ARBA00023157"/>
    </source>
</evidence>
<dbReference type="AlphaFoldDB" id="A0A8F8N264"/>
<dbReference type="InterPro" id="IPR029058">
    <property type="entry name" value="AB_hydrolase_fold"/>
</dbReference>
<dbReference type="EMBL" id="MW809324">
    <property type="protein sequence ID" value="QYA71952.1"/>
    <property type="molecule type" value="Genomic_DNA"/>
</dbReference>
<dbReference type="PANTHER" id="PTHR11559">
    <property type="entry name" value="CARBOXYLESTERASE"/>
    <property type="match status" value="1"/>
</dbReference>
<evidence type="ECO:0000256" key="3">
    <source>
        <dbReference type="ARBA" id="ARBA00022801"/>
    </source>
</evidence>
<evidence type="ECO:0000259" key="7">
    <source>
        <dbReference type="Pfam" id="PF00135"/>
    </source>
</evidence>
<feature type="domain" description="Carboxylesterase type B" evidence="7">
    <location>
        <begin position="26"/>
        <end position="549"/>
    </location>
</feature>
<evidence type="ECO:0000256" key="5">
    <source>
        <dbReference type="ARBA" id="ARBA00023180"/>
    </source>
</evidence>
<dbReference type="InterPro" id="IPR002018">
    <property type="entry name" value="CarbesteraseB"/>
</dbReference>
<proteinExistence type="evidence at transcript level"/>
<evidence type="ECO:0000256" key="6">
    <source>
        <dbReference type="RuleBase" id="RU361235"/>
    </source>
</evidence>
<dbReference type="InterPro" id="IPR019826">
    <property type="entry name" value="Carboxylesterase_B_AS"/>
</dbReference>
<dbReference type="InterPro" id="IPR050309">
    <property type="entry name" value="Type-B_Carboxylest/Lipase"/>
</dbReference>
<sequence>MVESKTLIVLLLCEISLSIAHANDPTLVSLPQGQIRGRTLHSPNGKVYYAFQEIPYATPPVEGLRFQTPREPPKWSGVLNTTKNTKICCKTDTVVIPGTRETEDCLYLNVFTPLRPGDSSKPPLAVLIWIHGGGFSFGTGVVQLYKPQYFMDYDIIVVTINYRLGALGFLATEDGVIPGNLGLKDQRFAIKWVKKNINLFGGDPDKITIAGASAGSTSVGFHMISPKNRGLFRGAILQSGSPINKWTRQDYARLYAFELGRSLDPNFKSNDSKELLKLLQKTPASKIINNTVAPIIGKETGSVEGTGYLWLPIIEDANLEGALLTGSFYEAISKGKINKVPTMLTFNSEEELLFWKPAVTDVSLLLEARAKYYDNDLSNIIRNKFNMTKQNKVIAGRKIRQIYTNRTFQENFPGLVKFFSDESFTTAITRHAKLQSNYTDVYLGQFSYQGKMGGMKDFEVAGVRGVGHGEELGYLFDMPVSRYETPDDPEDLVTRQRLLTLWSNFVKYLNPTPEEDNVLNNVIWKKLTPNNLVYLNINKTLEMEKNPKEYLKWEKIIDAYAIPPFNNY</sequence>
<keyword evidence="4" id="KW-1015">Disulfide bond</keyword>
<dbReference type="Pfam" id="PF00135">
    <property type="entry name" value="COesterase"/>
    <property type="match status" value="1"/>
</dbReference>
<feature type="chain" id="PRO_5033972273" description="Carboxylic ester hydrolase" evidence="6">
    <location>
        <begin position="23"/>
        <end position="568"/>
    </location>
</feature>
<dbReference type="SUPFAM" id="SSF53474">
    <property type="entry name" value="alpha/beta-Hydrolases"/>
    <property type="match status" value="1"/>
</dbReference>
<evidence type="ECO:0000256" key="1">
    <source>
        <dbReference type="ARBA" id="ARBA00005964"/>
    </source>
</evidence>
<dbReference type="GO" id="GO:0052689">
    <property type="term" value="F:carboxylic ester hydrolase activity"/>
    <property type="evidence" value="ECO:0007669"/>
    <property type="project" value="UniProtKB-KW"/>
</dbReference>
<keyword evidence="5" id="KW-0325">Glycoprotein</keyword>
<reference evidence="8" key="1">
    <citation type="submission" date="2021-03" db="EMBL/GenBank/DDBJ databases">
        <authorList>
            <person name="Li R."/>
            <person name="Gong F."/>
            <person name="Pan H."/>
            <person name="Liang H."/>
            <person name="Miao H."/>
            <person name="Zhao Y."/>
            <person name="Duan L."/>
            <person name="Yang H."/>
            <person name="Wang L."/>
            <person name="Chen S."/>
            <person name="Zhu H."/>
        </authorList>
    </citation>
    <scope>NUCLEOTIDE SEQUENCE</scope>
    <source>
        <strain evidence="8">AglaCXE15467</strain>
    </source>
</reference>
<keyword evidence="2" id="KW-0719">Serine esterase</keyword>
<dbReference type="PROSITE" id="PS00122">
    <property type="entry name" value="CARBOXYLESTERASE_B_1"/>
    <property type="match status" value="1"/>
</dbReference>
<dbReference type="EMBL" id="MW809375">
    <property type="protein sequence ID" value="QYA72003.1"/>
    <property type="molecule type" value="mRNA"/>
</dbReference>
<accession>A0A8F8N264</accession>